<organism evidence="4 5">
    <name type="scientific">Halohasta litchfieldiae</name>
    <dbReference type="NCBI Taxonomy" id="1073996"/>
    <lineage>
        <taxon>Archaea</taxon>
        <taxon>Methanobacteriati</taxon>
        <taxon>Methanobacteriota</taxon>
        <taxon>Stenosarchaea group</taxon>
        <taxon>Halobacteria</taxon>
        <taxon>Halobacteriales</taxon>
        <taxon>Haloferacaceae</taxon>
        <taxon>Halohasta</taxon>
    </lineage>
</organism>
<dbReference type="InterPro" id="IPR027417">
    <property type="entry name" value="P-loop_NTPase"/>
</dbReference>
<dbReference type="PANTHER" id="PTHR43637">
    <property type="entry name" value="UPF0273 PROTEIN TM_0370"/>
    <property type="match status" value="1"/>
</dbReference>
<dbReference type="InterPro" id="IPR010624">
    <property type="entry name" value="KaiC_dom"/>
</dbReference>
<proteinExistence type="predicted"/>
<evidence type="ECO:0000313" key="5">
    <source>
        <dbReference type="Proteomes" id="UP000198888"/>
    </source>
</evidence>
<dbReference type="PROSITE" id="PS51146">
    <property type="entry name" value="KAIC"/>
    <property type="match status" value="1"/>
</dbReference>
<keyword evidence="2" id="KW-0067">ATP-binding</keyword>
<dbReference type="InterPro" id="IPR014774">
    <property type="entry name" value="KaiC-like_dom"/>
</dbReference>
<evidence type="ECO:0000259" key="3">
    <source>
        <dbReference type="PROSITE" id="PS51146"/>
    </source>
</evidence>
<dbReference type="Proteomes" id="UP000198888">
    <property type="component" value="Unassembled WGS sequence"/>
</dbReference>
<sequence>MYLLIVLYKSGNNHREPVVSFRRAFYCPAMTGMTDVVPTGVDGLDEILNGGIVDNATVLVSGNPGTGKSILGMQYLYTGVTEYDEPGIYISFEENADDIRTAAESIGFDRFGELVDEGEIKIYDKRDMLSDGDFTATMDRLLEDFSAEEYDRLVLDSLTMFQLFFDDEREKRTYLLKFSDILKQYGLTSLLINEQGAVFPDTEIGLENFLTDGNIYVIQTPTDSGVNRYVWVAKMRKQDIDTDIFPMEISDGGLIVHDKASGFSMMGGDGGTGASGGPSF</sequence>
<keyword evidence="1" id="KW-0547">Nucleotide-binding</keyword>
<name>A0A1H6QY29_9EURY</name>
<evidence type="ECO:0000313" key="4">
    <source>
        <dbReference type="EMBL" id="SEI48519.1"/>
    </source>
</evidence>
<dbReference type="Gene3D" id="3.40.50.300">
    <property type="entry name" value="P-loop containing nucleotide triphosphate hydrolases"/>
    <property type="match status" value="1"/>
</dbReference>
<dbReference type="EMBL" id="FNYR01000001">
    <property type="protein sequence ID" value="SEI48519.1"/>
    <property type="molecule type" value="Genomic_DNA"/>
</dbReference>
<evidence type="ECO:0000256" key="1">
    <source>
        <dbReference type="ARBA" id="ARBA00022741"/>
    </source>
</evidence>
<gene>
    <name evidence="4" type="ORF">SAMN05444271_101151</name>
</gene>
<accession>A0A1H6QY29</accession>
<evidence type="ECO:0000256" key="2">
    <source>
        <dbReference type="ARBA" id="ARBA00022840"/>
    </source>
</evidence>
<dbReference type="Pfam" id="PF06745">
    <property type="entry name" value="ATPase"/>
    <property type="match status" value="1"/>
</dbReference>
<dbReference type="AlphaFoldDB" id="A0A1H6QY29"/>
<dbReference type="GO" id="GO:0005524">
    <property type="term" value="F:ATP binding"/>
    <property type="evidence" value="ECO:0007669"/>
    <property type="project" value="UniProtKB-KW"/>
</dbReference>
<keyword evidence="5" id="KW-1185">Reference proteome</keyword>
<reference evidence="4 5" key="1">
    <citation type="submission" date="2016-10" db="EMBL/GenBank/DDBJ databases">
        <authorList>
            <person name="de Groot N.N."/>
        </authorList>
    </citation>
    <scope>NUCLEOTIDE SEQUENCE [LARGE SCALE GENOMIC DNA]</scope>
    <source>
        <strain evidence="4 5">DSM 22187</strain>
    </source>
</reference>
<feature type="domain" description="KaiC" evidence="3">
    <location>
        <begin position="35"/>
        <end position="270"/>
    </location>
</feature>
<protein>
    <submittedName>
        <fullName evidence="4">RecA-superfamily ATPase, KaiC/GvpD/RAD55 family</fullName>
    </submittedName>
</protein>
<dbReference type="PANTHER" id="PTHR43637:SF1">
    <property type="entry name" value="UPF0273 PROTEIN TM_0370"/>
    <property type="match status" value="1"/>
</dbReference>
<dbReference type="PRINTS" id="PR01874">
    <property type="entry name" value="DNAREPAIRADA"/>
</dbReference>
<accession>A0A2H4Q2P7</accession>
<dbReference type="SUPFAM" id="SSF52540">
    <property type="entry name" value="P-loop containing nucleoside triphosphate hydrolases"/>
    <property type="match status" value="1"/>
</dbReference>
<dbReference type="KEGG" id="hae:halTADL_1815"/>